<name>A0A326UFE2_THEHA</name>
<keyword evidence="3" id="KW-1185">Reference proteome</keyword>
<dbReference type="RefSeq" id="WP_111319232.1">
    <property type="nucleotide sequence ID" value="NZ_BIFX01000001.1"/>
</dbReference>
<dbReference type="Proteomes" id="UP000248806">
    <property type="component" value="Unassembled WGS sequence"/>
</dbReference>
<organism evidence="2 3">
    <name type="scientific">Thermosporothrix hazakensis</name>
    <dbReference type="NCBI Taxonomy" id="644383"/>
    <lineage>
        <taxon>Bacteria</taxon>
        <taxon>Bacillati</taxon>
        <taxon>Chloroflexota</taxon>
        <taxon>Ktedonobacteria</taxon>
        <taxon>Ktedonobacterales</taxon>
        <taxon>Thermosporotrichaceae</taxon>
        <taxon>Thermosporothrix</taxon>
    </lineage>
</organism>
<gene>
    <name evidence="2" type="ORF">EI42_00915</name>
</gene>
<proteinExistence type="predicted"/>
<dbReference type="AlphaFoldDB" id="A0A326UFE2"/>
<protein>
    <submittedName>
        <fullName evidence="2">Uncharacterized protein</fullName>
    </submittedName>
</protein>
<dbReference type="EMBL" id="QKUF01000001">
    <property type="protein sequence ID" value="PZW36734.1"/>
    <property type="molecule type" value="Genomic_DNA"/>
</dbReference>
<accession>A0A326UFE2</accession>
<reference evidence="2 3" key="1">
    <citation type="submission" date="2018-06" db="EMBL/GenBank/DDBJ databases">
        <title>Genomic Encyclopedia of Archaeal and Bacterial Type Strains, Phase II (KMG-II): from individual species to whole genera.</title>
        <authorList>
            <person name="Goeker M."/>
        </authorList>
    </citation>
    <scope>NUCLEOTIDE SEQUENCE [LARGE SCALE GENOMIC DNA]</scope>
    <source>
        <strain evidence="2 3">ATCC BAA-1881</strain>
    </source>
</reference>
<feature type="region of interest" description="Disordered" evidence="1">
    <location>
        <begin position="135"/>
        <end position="155"/>
    </location>
</feature>
<sequence>MNHNSTPESAITERRLQPGSGSEQRWLATMLRRLEIHCEQRVFAADIQLFKVSLHHIFLSTSKLYQDILPRVTTTIQSMHLPVRGSEELKRKRKIWSNLLVGQRQLERLATLFQLLNSAINGMIDSLDATADTSHVREEQGISPGSERFQSPPESRWQPEIQEQWRRAFAIVSTHIKSWKSYRGTLSTYAFHLQSMPPGLDRLDSLFRELLESTCAIYGDILADFQAVLAEDDEMVMTLLLDMMQKADQAIFTIDALMEPLQALIAHHALKQEMN</sequence>
<evidence type="ECO:0000313" key="2">
    <source>
        <dbReference type="EMBL" id="PZW36734.1"/>
    </source>
</evidence>
<evidence type="ECO:0000256" key="1">
    <source>
        <dbReference type="SAM" id="MobiDB-lite"/>
    </source>
</evidence>
<comment type="caution">
    <text evidence="2">The sequence shown here is derived from an EMBL/GenBank/DDBJ whole genome shotgun (WGS) entry which is preliminary data.</text>
</comment>
<evidence type="ECO:0000313" key="3">
    <source>
        <dbReference type="Proteomes" id="UP000248806"/>
    </source>
</evidence>